<proteinExistence type="predicted"/>
<dbReference type="InterPro" id="IPR009506">
    <property type="entry name" value="YjiS-like"/>
</dbReference>
<dbReference type="EMBL" id="APKE01000026">
    <property type="protein sequence ID" value="KAF0675393.1"/>
    <property type="molecule type" value="Genomic_DNA"/>
</dbReference>
<dbReference type="AlphaFoldDB" id="A0A921NTR7"/>
<dbReference type="Proteomes" id="UP000698242">
    <property type="component" value="Unassembled WGS sequence"/>
</dbReference>
<feature type="domain" description="YjiS-like" evidence="1">
    <location>
        <begin position="36"/>
        <end position="61"/>
    </location>
</feature>
<reference evidence="2" key="1">
    <citation type="submission" date="2013-03" db="EMBL/GenBank/DDBJ databases">
        <title>Genome Sequence of the Profundibacterium mesophilum strain KAUST100406-0324T from Red Sea, a novel genus in the family Rhodobacteraceae.</title>
        <authorList>
            <person name="Essack M."/>
            <person name="Alam I."/>
            <person name="Lafi F."/>
            <person name="Alawi W."/>
            <person name="Kamanu F."/>
            <person name="Al-Suwailem A."/>
            <person name="Lee O.O."/>
            <person name="Xu Y."/>
            <person name="Bajic V."/>
            <person name="Qian P.-Y."/>
            <person name="Archer J."/>
        </authorList>
    </citation>
    <scope>NUCLEOTIDE SEQUENCE</scope>
    <source>
        <strain evidence="2">KAUST100406-0324</strain>
    </source>
</reference>
<evidence type="ECO:0000259" key="1">
    <source>
        <dbReference type="Pfam" id="PF06568"/>
    </source>
</evidence>
<dbReference type="RefSeq" id="WP_159965799.1">
    <property type="nucleotide sequence ID" value="NZ_APKE01000026.1"/>
</dbReference>
<evidence type="ECO:0000313" key="3">
    <source>
        <dbReference type="Proteomes" id="UP000698242"/>
    </source>
</evidence>
<accession>A0A921NTR7</accession>
<name>A0A921NTR7_9RHOB</name>
<evidence type="ECO:0000313" key="2">
    <source>
        <dbReference type="EMBL" id="KAF0675393.1"/>
    </source>
</evidence>
<dbReference type="Pfam" id="PF06568">
    <property type="entry name" value="YjiS-like"/>
    <property type="match status" value="1"/>
</dbReference>
<protein>
    <submittedName>
        <fullName evidence="2">Conserved small protein</fullName>
    </submittedName>
</protein>
<comment type="caution">
    <text evidence="2">The sequence shown here is derived from an EMBL/GenBank/DDBJ whole genome shotgun (WGS) entry which is preliminary data.</text>
</comment>
<organism evidence="2 3">
    <name type="scientific">Profundibacterium mesophilum KAUST100406-0324</name>
    <dbReference type="NCBI Taxonomy" id="1037889"/>
    <lineage>
        <taxon>Bacteria</taxon>
        <taxon>Pseudomonadati</taxon>
        <taxon>Pseudomonadota</taxon>
        <taxon>Alphaproteobacteria</taxon>
        <taxon>Rhodobacterales</taxon>
        <taxon>Roseobacteraceae</taxon>
        <taxon>Profundibacterium</taxon>
    </lineage>
</organism>
<keyword evidence="3" id="KW-1185">Reference proteome</keyword>
<gene>
    <name evidence="2" type="ORF">PMES_02283</name>
</gene>
<sequence length="73" mass="8101">MSLTTAPRAPFLRTLSLRTPSLTVLLGLLSQSASVARQRRQLAALPADRLADLGLNRAQARHEARRPFWDLPL</sequence>